<sequence length="286" mass="32896">MSLEASKLLTLLACSAPEPSSIVDLSTLYQWITEKLTSHQNEVVELVIQELESLLRISNYRLPIWNTQNTIKDTDYVEYVYANDTNRKYDIIPLLVEIAKSAVKEKVIRVSIATLRNLVEKAPAQNLAAMLVSKLLPFTENLSARKWSDPDILEDIDFVKERLQEDFQSLTTFEQYASEIETGKLEWSPPHKSDVFWKENAHKLEEHNYQLLRSLARLLSTSNSTLVLSVGASDVGYYIKFASKGGKKILEEIGAKRRIMELMTHEDQEVRYQALLAVQKYMHQTW</sequence>
<proteinExistence type="inferred from homology"/>
<dbReference type="InterPro" id="IPR038497">
    <property type="entry name" value="ATPase_V1-cplx_hsu_C_sf"/>
</dbReference>
<organism evidence="6 7">
    <name type="scientific">Rhizopus delemar (strain RA 99-880 / ATCC MYA-4621 / FGSC 9543 / NRRL 43880)</name>
    <name type="common">Mucormycosis agent</name>
    <name type="synonym">Rhizopus arrhizus var. delemar</name>
    <dbReference type="NCBI Taxonomy" id="246409"/>
    <lineage>
        <taxon>Eukaryota</taxon>
        <taxon>Fungi</taxon>
        <taxon>Fungi incertae sedis</taxon>
        <taxon>Mucoromycota</taxon>
        <taxon>Mucoromycotina</taxon>
        <taxon>Mucoromycetes</taxon>
        <taxon>Mucorales</taxon>
        <taxon>Mucorineae</taxon>
        <taxon>Rhizopodaceae</taxon>
        <taxon>Rhizopus</taxon>
    </lineage>
</organism>
<dbReference type="GO" id="GO:0000221">
    <property type="term" value="C:vacuolar proton-transporting V-type ATPase, V1 domain"/>
    <property type="evidence" value="ECO:0007669"/>
    <property type="project" value="InterPro"/>
</dbReference>
<evidence type="ECO:0000259" key="5">
    <source>
        <dbReference type="Pfam" id="PF11698"/>
    </source>
</evidence>
<dbReference type="Gene3D" id="1.25.40.150">
    <property type="entry name" value="V-type ATPase, subunit H, C-terminal domain"/>
    <property type="match status" value="1"/>
</dbReference>
<dbReference type="PANTHER" id="PTHR10698">
    <property type="entry name" value="V-TYPE PROTON ATPASE SUBUNIT H"/>
    <property type="match status" value="1"/>
</dbReference>
<dbReference type="eggNOG" id="KOG2759">
    <property type="taxonomic scope" value="Eukaryota"/>
</dbReference>
<dbReference type="STRING" id="246409.I1BPZ9"/>
<protein>
    <recommendedName>
        <fullName evidence="5">ATPase V1 complex subunit H C-terminal domain-containing protein</fullName>
    </recommendedName>
</protein>
<dbReference type="AlphaFoldDB" id="I1BPZ9"/>
<evidence type="ECO:0000313" key="6">
    <source>
        <dbReference type="EMBL" id="EIE78279.1"/>
    </source>
</evidence>
<evidence type="ECO:0000256" key="2">
    <source>
        <dbReference type="ARBA" id="ARBA00022448"/>
    </source>
</evidence>
<dbReference type="InterPro" id="IPR011987">
    <property type="entry name" value="ATPase_V1-cplx_hsu_C"/>
</dbReference>
<keyword evidence="7" id="KW-1185">Reference proteome</keyword>
<name>I1BPZ9_RHIO9</name>
<dbReference type="FunCoup" id="I1BPZ9">
    <property type="interactions" value="714"/>
</dbReference>
<dbReference type="OMA" id="QTNELEW"/>
<dbReference type="OrthoDB" id="10263554at2759"/>
<dbReference type="InterPro" id="IPR011989">
    <property type="entry name" value="ARM-like"/>
</dbReference>
<dbReference type="GO" id="GO:0046961">
    <property type="term" value="F:proton-transporting ATPase activity, rotational mechanism"/>
    <property type="evidence" value="ECO:0007669"/>
    <property type="project" value="InterPro"/>
</dbReference>
<dbReference type="Proteomes" id="UP000009138">
    <property type="component" value="Unassembled WGS sequence"/>
</dbReference>
<accession>I1BPZ9</accession>
<dbReference type="GeneID" id="93609955"/>
<keyword evidence="3" id="KW-0375">Hydrogen ion transport</keyword>
<dbReference type="RefSeq" id="XP_067513675.1">
    <property type="nucleotide sequence ID" value="XM_067657574.1"/>
</dbReference>
<evidence type="ECO:0000313" key="7">
    <source>
        <dbReference type="Proteomes" id="UP000009138"/>
    </source>
</evidence>
<gene>
    <name evidence="6" type="ORF">RO3G_02983</name>
</gene>
<dbReference type="InterPro" id="IPR016024">
    <property type="entry name" value="ARM-type_fold"/>
</dbReference>
<evidence type="ECO:0000256" key="3">
    <source>
        <dbReference type="ARBA" id="ARBA00022781"/>
    </source>
</evidence>
<dbReference type="InParanoid" id="I1BPZ9"/>
<reference evidence="6 7" key="1">
    <citation type="journal article" date="2009" name="PLoS Genet.">
        <title>Genomic analysis of the basal lineage fungus Rhizopus oryzae reveals a whole-genome duplication.</title>
        <authorList>
            <person name="Ma L.-J."/>
            <person name="Ibrahim A.S."/>
            <person name="Skory C."/>
            <person name="Grabherr M.G."/>
            <person name="Burger G."/>
            <person name="Butler M."/>
            <person name="Elias M."/>
            <person name="Idnurm A."/>
            <person name="Lang B.F."/>
            <person name="Sone T."/>
            <person name="Abe A."/>
            <person name="Calvo S.E."/>
            <person name="Corrochano L.M."/>
            <person name="Engels R."/>
            <person name="Fu J."/>
            <person name="Hansberg W."/>
            <person name="Kim J.-M."/>
            <person name="Kodira C.D."/>
            <person name="Koehrsen M.J."/>
            <person name="Liu B."/>
            <person name="Miranda-Saavedra D."/>
            <person name="O'Leary S."/>
            <person name="Ortiz-Castellanos L."/>
            <person name="Poulter R."/>
            <person name="Rodriguez-Romero J."/>
            <person name="Ruiz-Herrera J."/>
            <person name="Shen Y.-Q."/>
            <person name="Zeng Q."/>
            <person name="Galagan J."/>
            <person name="Birren B.W."/>
            <person name="Cuomo C.A."/>
            <person name="Wickes B.L."/>
        </authorList>
    </citation>
    <scope>NUCLEOTIDE SEQUENCE [LARGE SCALE GENOMIC DNA]</scope>
    <source>
        <strain evidence="7">RA 99-880 / ATCC MYA-4621 / FGSC 9543 / NRRL 43880</strain>
    </source>
</reference>
<comment type="similarity">
    <text evidence="1">Belongs to the V-ATPase H subunit family.</text>
</comment>
<evidence type="ECO:0000256" key="4">
    <source>
        <dbReference type="ARBA" id="ARBA00023065"/>
    </source>
</evidence>
<dbReference type="EMBL" id="CH476733">
    <property type="protein sequence ID" value="EIE78279.1"/>
    <property type="molecule type" value="Genomic_DNA"/>
</dbReference>
<dbReference type="Pfam" id="PF11698">
    <property type="entry name" value="V-ATPase_H_C"/>
    <property type="match status" value="1"/>
</dbReference>
<dbReference type="PANTHER" id="PTHR10698:SF0">
    <property type="entry name" value="V-TYPE PROTON ATPASE SUBUNIT H"/>
    <property type="match status" value="1"/>
</dbReference>
<dbReference type="GO" id="GO:0000329">
    <property type="term" value="C:fungal-type vacuole membrane"/>
    <property type="evidence" value="ECO:0007669"/>
    <property type="project" value="TreeGrafter"/>
</dbReference>
<dbReference type="Gene3D" id="1.25.10.10">
    <property type="entry name" value="Leucine-rich Repeat Variant"/>
    <property type="match status" value="2"/>
</dbReference>
<dbReference type="Pfam" id="PF03224">
    <property type="entry name" value="V-ATPase_H_N"/>
    <property type="match status" value="2"/>
</dbReference>
<feature type="domain" description="ATPase V1 complex subunit H C-terminal" evidence="5">
    <location>
        <begin position="170"/>
        <end position="286"/>
    </location>
</feature>
<dbReference type="VEuPathDB" id="FungiDB:RO3G_02983"/>
<keyword evidence="4" id="KW-0406">Ion transport</keyword>
<keyword evidence="2" id="KW-0813">Transport</keyword>
<evidence type="ECO:0000256" key="1">
    <source>
        <dbReference type="ARBA" id="ARBA00008613"/>
    </source>
</evidence>
<dbReference type="SUPFAM" id="SSF48371">
    <property type="entry name" value="ARM repeat"/>
    <property type="match status" value="1"/>
</dbReference>
<dbReference type="InterPro" id="IPR004908">
    <property type="entry name" value="ATPase_V1-cplx_hsu"/>
</dbReference>